<feature type="region of interest" description="Disordered" evidence="1">
    <location>
        <begin position="423"/>
        <end position="568"/>
    </location>
</feature>
<name>A0A075G860_9EURY</name>
<protein>
    <submittedName>
        <fullName evidence="3">Uncharacterized protein</fullName>
    </submittedName>
</protein>
<feature type="compositionally biased region" description="Low complexity" evidence="1">
    <location>
        <begin position="513"/>
        <end position="522"/>
    </location>
</feature>
<evidence type="ECO:0000313" key="3">
    <source>
        <dbReference type="EMBL" id="AIE99544.1"/>
    </source>
</evidence>
<dbReference type="InterPro" id="IPR028974">
    <property type="entry name" value="TSP_type-3_rpt"/>
</dbReference>
<accession>A0A075G860</accession>
<proteinExistence type="predicted"/>
<reference evidence="3" key="1">
    <citation type="journal article" date="2014" name="Genome Biol. Evol.">
        <title>Pangenome evidence for extensive interdomain horizontal transfer affecting lineage core and shell genes in uncultured planktonic thaumarchaeota and euryarchaeota.</title>
        <authorList>
            <person name="Deschamps P."/>
            <person name="Zivanovic Y."/>
            <person name="Moreira D."/>
            <person name="Rodriguez-Valera F."/>
            <person name="Lopez-Garcia P."/>
        </authorList>
    </citation>
    <scope>NUCLEOTIDE SEQUENCE</scope>
</reference>
<dbReference type="PANTHER" id="PTHR10199">
    <property type="entry name" value="THROMBOSPONDIN"/>
    <property type="match status" value="1"/>
</dbReference>
<feature type="compositionally biased region" description="Acidic residues" evidence="1">
    <location>
        <begin position="436"/>
        <end position="475"/>
    </location>
</feature>
<feature type="compositionally biased region" description="Acidic residues" evidence="1">
    <location>
        <begin position="523"/>
        <end position="568"/>
    </location>
</feature>
<keyword evidence="2" id="KW-0472">Membrane</keyword>
<sequence>MNLGHVMIYPTQHNPIIEYEILLVNISLENGVYNTWLEHPDSCIVTLDYELWDFEVETVDVDFNMTYNPPTVWNGSGVASTLSFSYDSAPLAGSDVLGYYINTYGIDVPDYRRKGIQNYWSDYIYLNVTPNYGINWDGQGVYSGVYSYSDENEGLLSFSSSDYQGIFTSELVAFDHYGNTAVVATESIELSKSVPIFETCSIDFNKDANLLEVAWNISPYSTSYVSGDYHVSIKEYQSSWGVVRPYSTGELFVVDYPLNVDSLSFMTGQAWKWVHNTAYYFPLSIVNTSTGDIISQCSLEITADLMLDPIPQMNSVQFIVNEDVTALWNVSDYYDVDYWQLCWDDQFFLGPQLDQTTCLGIETELLTGGALASFTASIPSDSFCTPDCPVTVYATLIPFDQYSHNTTFGTLGLFSLTDTDGDGVPDGGDAFPNDANETDDSDGDGIGDNEDVFPYDPSEIEDTDGDGVGDNDDAFPNDRNETVDIDGDGVGDNGDEFPSESSQWVDDDGDGLGDNTNGTDGDPYPDDFDNDGVIDAEDAFPTDANETMDTDGDGVGDEADEDDDGDGILDEAELREGSDPKDPNSLPPEPFDITLPIFGISLSAWDLMGVIGGLCLMLFMAVAALTREKRFEDYMEKIESTASHSELDDISKRLEQLQLFRLLGVRHVLRLEQRIMEMQDTMLMMDDGILDNISNPPSNSEILPIESSEVINDEQEWAEWPENSGPK</sequence>
<feature type="transmembrane region" description="Helical" evidence="2">
    <location>
        <begin position="604"/>
        <end position="625"/>
    </location>
</feature>
<evidence type="ECO:0000256" key="2">
    <source>
        <dbReference type="SAM" id="Phobius"/>
    </source>
</evidence>
<keyword evidence="2" id="KW-0812">Transmembrane</keyword>
<dbReference type="InterPro" id="IPR018247">
    <property type="entry name" value="EF_Hand_1_Ca_BS"/>
</dbReference>
<feature type="compositionally biased region" description="Acidic residues" evidence="1">
    <location>
        <begin position="483"/>
        <end position="498"/>
    </location>
</feature>
<dbReference type="GO" id="GO:0005509">
    <property type="term" value="F:calcium ion binding"/>
    <property type="evidence" value="ECO:0007669"/>
    <property type="project" value="InterPro"/>
</dbReference>
<dbReference type="EMBL" id="KF900566">
    <property type="protein sequence ID" value="AIE99544.1"/>
    <property type="molecule type" value="Genomic_DNA"/>
</dbReference>
<organism evidence="3">
    <name type="scientific">uncultured marine group II/III euryarchaeote KM3_113_E08</name>
    <dbReference type="NCBI Taxonomy" id="1457853"/>
    <lineage>
        <taxon>Archaea</taxon>
        <taxon>Methanobacteriati</taxon>
        <taxon>Methanobacteriota</taxon>
        <taxon>environmental samples</taxon>
    </lineage>
</organism>
<evidence type="ECO:0000256" key="1">
    <source>
        <dbReference type="SAM" id="MobiDB-lite"/>
    </source>
</evidence>
<dbReference type="Gene3D" id="4.10.1080.10">
    <property type="entry name" value="TSP type-3 repeat"/>
    <property type="match status" value="2"/>
</dbReference>
<dbReference type="PROSITE" id="PS00018">
    <property type="entry name" value="EF_HAND_1"/>
    <property type="match status" value="1"/>
</dbReference>
<dbReference type="AlphaFoldDB" id="A0A075G860"/>
<dbReference type="PANTHER" id="PTHR10199:SF119">
    <property type="entry name" value="RE20510P"/>
    <property type="match status" value="1"/>
</dbReference>
<keyword evidence="2" id="KW-1133">Transmembrane helix</keyword>